<dbReference type="Proteomes" id="UP001422074">
    <property type="component" value="Unassembled WGS sequence"/>
</dbReference>
<dbReference type="InterPro" id="IPR006300">
    <property type="entry name" value="FlgB"/>
</dbReference>
<comment type="caution">
    <text evidence="8">The sequence shown here is derived from an EMBL/GenBank/DDBJ whole genome shotgun (WGS) entry which is preliminary data.</text>
</comment>
<evidence type="ECO:0000256" key="1">
    <source>
        <dbReference type="ARBA" id="ARBA00004117"/>
    </source>
</evidence>
<dbReference type="RefSeq" id="WP_345884303.1">
    <property type="nucleotide sequence ID" value="NZ_JBDFRB010000005.1"/>
</dbReference>
<keyword evidence="8" id="KW-0282">Flagellum</keyword>
<evidence type="ECO:0000256" key="2">
    <source>
        <dbReference type="ARBA" id="ARBA00009677"/>
    </source>
</evidence>
<comment type="function">
    <text evidence="5 6">Structural component of flagellum, the bacterial motility apparatus. Part of the rod structure of flagellar basal body.</text>
</comment>
<dbReference type="Pfam" id="PF00460">
    <property type="entry name" value="Flg_bb_rod"/>
    <property type="match status" value="1"/>
</dbReference>
<dbReference type="EMBL" id="JBDFRB010000005">
    <property type="protein sequence ID" value="MEN2744343.1"/>
    <property type="molecule type" value="Genomic_DNA"/>
</dbReference>
<reference evidence="8 9" key="1">
    <citation type="submission" date="2024-05" db="EMBL/GenBank/DDBJ databases">
        <title>Sinomonas sp. nov., isolated from a waste landfill.</title>
        <authorList>
            <person name="Zhao Y."/>
        </authorList>
    </citation>
    <scope>NUCLEOTIDE SEQUENCE [LARGE SCALE GENOMIC DNA]</scope>
    <source>
        <strain evidence="8 9">CCTCC AB2014300</strain>
    </source>
</reference>
<dbReference type="InterPro" id="IPR019776">
    <property type="entry name" value="Flagellar_basal_body_rod_CS"/>
</dbReference>
<dbReference type="PIRSF" id="PIRSF002889">
    <property type="entry name" value="Rod_FlgB"/>
    <property type="match status" value="1"/>
</dbReference>
<comment type="similarity">
    <text evidence="2 6">Belongs to the flagella basal body rod proteins family.</text>
</comment>
<evidence type="ECO:0000259" key="7">
    <source>
        <dbReference type="Pfam" id="PF00460"/>
    </source>
</evidence>
<evidence type="ECO:0000256" key="3">
    <source>
        <dbReference type="ARBA" id="ARBA00014376"/>
    </source>
</evidence>
<organism evidence="8 9">
    <name type="scientific">Sinomonas halotolerans</name>
    <dbReference type="NCBI Taxonomy" id="1644133"/>
    <lineage>
        <taxon>Bacteria</taxon>
        <taxon>Bacillati</taxon>
        <taxon>Actinomycetota</taxon>
        <taxon>Actinomycetes</taxon>
        <taxon>Micrococcales</taxon>
        <taxon>Micrococcaceae</taxon>
        <taxon>Sinomonas</taxon>
    </lineage>
</organism>
<dbReference type="PROSITE" id="PS00588">
    <property type="entry name" value="FLAGELLA_BB_ROD"/>
    <property type="match status" value="1"/>
</dbReference>
<accession>A0ABU9X2K4</accession>
<protein>
    <recommendedName>
        <fullName evidence="3 6">Flagellar basal body rod protein FlgB</fullName>
    </recommendedName>
</protein>
<evidence type="ECO:0000256" key="4">
    <source>
        <dbReference type="ARBA" id="ARBA00023143"/>
    </source>
</evidence>
<keyword evidence="8" id="KW-0969">Cilium</keyword>
<evidence type="ECO:0000313" key="8">
    <source>
        <dbReference type="EMBL" id="MEN2744343.1"/>
    </source>
</evidence>
<feature type="domain" description="Flagellar basal body rod protein N-terminal" evidence="7">
    <location>
        <begin position="10"/>
        <end position="37"/>
    </location>
</feature>
<proteinExistence type="inferred from homology"/>
<evidence type="ECO:0000256" key="5">
    <source>
        <dbReference type="ARBA" id="ARBA00024934"/>
    </source>
</evidence>
<sequence>MFDSVSSLALQSALDGLAARQRAIADNIANVNTPGYTAKRVLFEDSLRAAVSAGSGTVRPAEARSLEPTQLNGNNVNLDTETVSNIDTVLRYQFAAQAVGGEAAALRAAMRSTS</sequence>
<evidence type="ECO:0000313" key="9">
    <source>
        <dbReference type="Proteomes" id="UP001422074"/>
    </source>
</evidence>
<name>A0ABU9X2K4_9MICC</name>
<comment type="subcellular location">
    <subcellularLocation>
        <location evidence="1 6">Bacterial flagellum basal body</location>
    </subcellularLocation>
</comment>
<keyword evidence="4 6" id="KW-0975">Bacterial flagellum</keyword>
<evidence type="ECO:0000256" key="6">
    <source>
        <dbReference type="PIRNR" id="PIRNR002889"/>
    </source>
</evidence>
<comment type="subunit">
    <text evidence="6">The basal body constitutes a major portion of the flagellar organelle and consists of a number of rings mounted on a central rod.</text>
</comment>
<dbReference type="InterPro" id="IPR001444">
    <property type="entry name" value="Flag_bb_rod_N"/>
</dbReference>
<keyword evidence="8" id="KW-0966">Cell projection</keyword>
<keyword evidence="9" id="KW-1185">Reference proteome</keyword>
<gene>
    <name evidence="8" type="ORF">ABCQ75_07295</name>
</gene>